<gene>
    <name evidence="2" type="ORF">AVDCRST_MAG61-3263</name>
</gene>
<evidence type="ECO:0000256" key="1">
    <source>
        <dbReference type="SAM" id="Phobius"/>
    </source>
</evidence>
<evidence type="ECO:0000313" key="2">
    <source>
        <dbReference type="EMBL" id="CAA9337957.1"/>
    </source>
</evidence>
<dbReference type="EMBL" id="CADCTT010000398">
    <property type="protein sequence ID" value="CAA9337957.1"/>
    <property type="molecule type" value="Genomic_DNA"/>
</dbReference>
<keyword evidence="1" id="KW-1133">Transmembrane helix</keyword>
<accession>A0A6J4LRL3</accession>
<reference evidence="2" key="1">
    <citation type="submission" date="2020-02" db="EMBL/GenBank/DDBJ databases">
        <authorList>
            <person name="Meier V. D."/>
        </authorList>
    </citation>
    <scope>NUCLEOTIDE SEQUENCE</scope>
    <source>
        <strain evidence="2">AVDCRST_MAG61</strain>
    </source>
</reference>
<proteinExistence type="predicted"/>
<feature type="transmembrane region" description="Helical" evidence="1">
    <location>
        <begin position="43"/>
        <end position="61"/>
    </location>
</feature>
<sequence length="67" mass="7539">MSSRPVSPLPLTLALLGHLLLTALVWRDIGRRAPSELRGSRALWRTLTALNTGNHLVYLLVGRRRRV</sequence>
<keyword evidence="1" id="KW-0472">Membrane</keyword>
<keyword evidence="1" id="KW-0812">Transmembrane</keyword>
<name>A0A6J4LRL3_9ACTN</name>
<protein>
    <submittedName>
        <fullName evidence="2">Uncharacterized protein</fullName>
    </submittedName>
</protein>
<organism evidence="2">
    <name type="scientific">uncultured Friedmanniella sp</name>
    <dbReference type="NCBI Taxonomy" id="335381"/>
    <lineage>
        <taxon>Bacteria</taxon>
        <taxon>Bacillati</taxon>
        <taxon>Actinomycetota</taxon>
        <taxon>Actinomycetes</taxon>
        <taxon>Propionibacteriales</taxon>
        <taxon>Nocardioidaceae</taxon>
        <taxon>Friedmanniella</taxon>
        <taxon>environmental samples</taxon>
    </lineage>
</organism>
<dbReference type="AlphaFoldDB" id="A0A6J4LRL3"/>